<sequence>STPPASLTESGEGGDVWRLVYSGDGAGRPLLSQLVRDFHLEVNILAATVTEIRHHTVGHMVVRVSGDPGDLLRGAERLRANGVQVSAEGSRS</sequence>
<dbReference type="Gene3D" id="3.30.70.260">
    <property type="match status" value="1"/>
</dbReference>
<evidence type="ECO:0000313" key="2">
    <source>
        <dbReference type="EMBL" id="TWS23843.1"/>
    </source>
</evidence>
<dbReference type="GO" id="GO:0005524">
    <property type="term" value="F:ATP binding"/>
    <property type="evidence" value="ECO:0007669"/>
    <property type="project" value="UniProtKB-KW"/>
</dbReference>
<keyword evidence="3" id="KW-1185">Reference proteome</keyword>
<dbReference type="Pfam" id="PF09383">
    <property type="entry name" value="NIL"/>
    <property type="match status" value="1"/>
</dbReference>
<evidence type="ECO:0000313" key="3">
    <source>
        <dbReference type="Proteomes" id="UP000319375"/>
    </source>
</evidence>
<dbReference type="EMBL" id="VIGX01000066">
    <property type="protein sequence ID" value="TWS23843.1"/>
    <property type="molecule type" value="Genomic_DNA"/>
</dbReference>
<feature type="domain" description="NIL" evidence="1">
    <location>
        <begin position="13"/>
        <end position="88"/>
    </location>
</feature>
<gene>
    <name evidence="2" type="ORF">FK530_24375</name>
</gene>
<dbReference type="SMART" id="SM00930">
    <property type="entry name" value="NIL"/>
    <property type="match status" value="1"/>
</dbReference>
<dbReference type="SUPFAM" id="SSF55021">
    <property type="entry name" value="ACT-like"/>
    <property type="match status" value="1"/>
</dbReference>
<dbReference type="InterPro" id="IPR018449">
    <property type="entry name" value="NIL_domain"/>
</dbReference>
<organism evidence="2 3">
    <name type="scientific">Tsukamurella conjunctivitidis</name>
    <dbReference type="NCBI Taxonomy" id="2592068"/>
    <lineage>
        <taxon>Bacteria</taxon>
        <taxon>Bacillati</taxon>
        <taxon>Actinomycetota</taxon>
        <taxon>Actinomycetes</taxon>
        <taxon>Mycobacteriales</taxon>
        <taxon>Tsukamurellaceae</taxon>
        <taxon>Tsukamurella</taxon>
    </lineage>
</organism>
<dbReference type="RefSeq" id="WP_193560360.1">
    <property type="nucleotide sequence ID" value="NZ_VIGX01000066.1"/>
</dbReference>
<dbReference type="InterPro" id="IPR045865">
    <property type="entry name" value="ACT-like_dom_sf"/>
</dbReference>
<keyword evidence="2" id="KW-0067">ATP-binding</keyword>
<evidence type="ECO:0000259" key="1">
    <source>
        <dbReference type="SMART" id="SM00930"/>
    </source>
</evidence>
<dbReference type="Proteomes" id="UP000319375">
    <property type="component" value="Unassembled WGS sequence"/>
</dbReference>
<dbReference type="AlphaFoldDB" id="A0A5C5RMY4"/>
<accession>A0A5C5RMY4</accession>
<name>A0A5C5RMY4_9ACTN</name>
<comment type="caution">
    <text evidence="2">The sequence shown here is derived from an EMBL/GenBank/DDBJ whole genome shotgun (WGS) entry which is preliminary data.</text>
</comment>
<proteinExistence type="predicted"/>
<keyword evidence="2" id="KW-0547">Nucleotide-binding</keyword>
<protein>
    <submittedName>
        <fullName evidence="2">Phosphate ABC transporter ATP-binding protein</fullName>
    </submittedName>
</protein>
<feature type="non-terminal residue" evidence="2">
    <location>
        <position position="1"/>
    </location>
</feature>
<reference evidence="2 3" key="1">
    <citation type="submission" date="2019-06" db="EMBL/GenBank/DDBJ databases">
        <title>Tsukamurella conjunctivitidis sp. nov., Tsukamurella assacharolytica sp. nov. and Tsukamurella sputae sp. nov. isolated from patients with conjunctivitis, bacteraemia (lymphoma) and respiratory infection (sputum) in Hong Kong.</title>
        <authorList>
            <person name="Teng J.L.L."/>
            <person name="Lee H.H."/>
            <person name="Fong J.Y.H."/>
            <person name="Fok K.M.N."/>
            <person name="Lau S.K.P."/>
            <person name="Woo P.C.Y."/>
        </authorList>
    </citation>
    <scope>NUCLEOTIDE SEQUENCE [LARGE SCALE GENOMIC DNA]</scope>
    <source>
        <strain evidence="2 3">HKU72</strain>
    </source>
</reference>